<name>A0ABV7AKF4_9RHOB</name>
<evidence type="ECO:0000313" key="2">
    <source>
        <dbReference type="Proteomes" id="UP001595443"/>
    </source>
</evidence>
<comment type="caution">
    <text evidence="1">The sequence shown here is derived from an EMBL/GenBank/DDBJ whole genome shotgun (WGS) entry which is preliminary data.</text>
</comment>
<dbReference type="EMBL" id="JBHRSK010000013">
    <property type="protein sequence ID" value="MFC2969471.1"/>
    <property type="molecule type" value="Genomic_DNA"/>
</dbReference>
<dbReference type="RefSeq" id="WP_377834180.1">
    <property type="nucleotide sequence ID" value="NZ_JBHRSK010000013.1"/>
</dbReference>
<sequence length="56" mass="6163">MEHDAQAARLIRDAHLLTQIAEQPVTKKSRQRARAVAMDALAALDRLDRLDGGRAA</sequence>
<gene>
    <name evidence="1" type="ORF">ACFOES_15325</name>
</gene>
<proteinExistence type="predicted"/>
<keyword evidence="2" id="KW-1185">Reference proteome</keyword>
<reference evidence="2" key="1">
    <citation type="journal article" date="2019" name="Int. J. Syst. Evol. Microbiol.">
        <title>The Global Catalogue of Microorganisms (GCM) 10K type strain sequencing project: providing services to taxonomists for standard genome sequencing and annotation.</title>
        <authorList>
            <consortium name="The Broad Institute Genomics Platform"/>
            <consortium name="The Broad Institute Genome Sequencing Center for Infectious Disease"/>
            <person name="Wu L."/>
            <person name="Ma J."/>
        </authorList>
    </citation>
    <scope>NUCLEOTIDE SEQUENCE [LARGE SCALE GENOMIC DNA]</scope>
    <source>
        <strain evidence="2">KCTC 62192</strain>
    </source>
</reference>
<accession>A0ABV7AKF4</accession>
<protein>
    <submittedName>
        <fullName evidence="1">Uncharacterized protein</fullName>
    </submittedName>
</protein>
<evidence type="ECO:0000313" key="1">
    <source>
        <dbReference type="EMBL" id="MFC2969471.1"/>
    </source>
</evidence>
<dbReference type="Proteomes" id="UP001595443">
    <property type="component" value="Unassembled WGS sequence"/>
</dbReference>
<organism evidence="1 2">
    <name type="scientific">Acidimangrovimonas pyrenivorans</name>
    <dbReference type="NCBI Taxonomy" id="2030798"/>
    <lineage>
        <taxon>Bacteria</taxon>
        <taxon>Pseudomonadati</taxon>
        <taxon>Pseudomonadota</taxon>
        <taxon>Alphaproteobacteria</taxon>
        <taxon>Rhodobacterales</taxon>
        <taxon>Paracoccaceae</taxon>
        <taxon>Acidimangrovimonas</taxon>
    </lineage>
</organism>